<evidence type="ECO:0000313" key="2">
    <source>
        <dbReference type="EMBL" id="TVU22175.1"/>
    </source>
</evidence>
<evidence type="ECO:0000313" key="3">
    <source>
        <dbReference type="Proteomes" id="UP000324897"/>
    </source>
</evidence>
<feature type="region of interest" description="Disordered" evidence="1">
    <location>
        <begin position="151"/>
        <end position="171"/>
    </location>
</feature>
<proteinExistence type="predicted"/>
<comment type="caution">
    <text evidence="2">The sequence shown here is derived from an EMBL/GenBank/DDBJ whole genome shotgun (WGS) entry which is preliminary data.</text>
</comment>
<keyword evidence="3" id="KW-1185">Reference proteome</keyword>
<protein>
    <submittedName>
        <fullName evidence="2">Uncharacterized protein</fullName>
    </submittedName>
</protein>
<dbReference type="Proteomes" id="UP000324897">
    <property type="component" value="Unassembled WGS sequence"/>
</dbReference>
<sequence>MQLTSCEFAAARGAVPAARSCQRPSLMTTPAASSTKKKPAAAGVRCAASRSRGDDAEFSCGSDGVGGSGRMVDEGMVVLRRRIHEMRAAERNWEPPAEWAAWEKEWYGTYDADVCDLVAALQALLLSARPGVGVGPPRRARARRAGLGVRPRLAPPRRVAGPPLQPAALKPDDANSLIAHTFLAEHGNMK</sequence>
<dbReference type="EMBL" id="RWGY01000026">
    <property type="protein sequence ID" value="TVU22175.1"/>
    <property type="molecule type" value="Genomic_DNA"/>
</dbReference>
<dbReference type="PANTHER" id="PTHR33782">
    <property type="entry name" value="OS01G0121600 PROTEIN"/>
    <property type="match status" value="1"/>
</dbReference>
<reference evidence="2 3" key="1">
    <citation type="journal article" date="2019" name="Sci. Rep.">
        <title>A high-quality genome of Eragrostis curvula grass provides insights into Poaceae evolution and supports new strategies to enhance forage quality.</title>
        <authorList>
            <person name="Carballo J."/>
            <person name="Santos B.A.C.M."/>
            <person name="Zappacosta D."/>
            <person name="Garbus I."/>
            <person name="Selva J.P."/>
            <person name="Gallo C.A."/>
            <person name="Diaz A."/>
            <person name="Albertini E."/>
            <person name="Caccamo M."/>
            <person name="Echenique V."/>
        </authorList>
    </citation>
    <scope>NUCLEOTIDE SEQUENCE [LARGE SCALE GENOMIC DNA]</scope>
    <source>
        <strain evidence="3">cv. Victoria</strain>
        <tissue evidence="2">Leaf</tissue>
    </source>
</reference>
<evidence type="ECO:0000256" key="1">
    <source>
        <dbReference type="SAM" id="MobiDB-lite"/>
    </source>
</evidence>
<dbReference type="AlphaFoldDB" id="A0A5J9UEM0"/>
<name>A0A5J9UEM0_9POAL</name>
<feature type="non-terminal residue" evidence="2">
    <location>
        <position position="1"/>
    </location>
</feature>
<dbReference type="PANTHER" id="PTHR33782:SF15">
    <property type="entry name" value="OS01G0121500 PROTEIN"/>
    <property type="match status" value="1"/>
</dbReference>
<feature type="compositionally biased region" description="Low complexity" evidence="1">
    <location>
        <begin position="151"/>
        <end position="162"/>
    </location>
</feature>
<gene>
    <name evidence="2" type="ORF">EJB05_31857</name>
</gene>
<feature type="region of interest" description="Disordered" evidence="1">
    <location>
        <begin position="21"/>
        <end position="46"/>
    </location>
</feature>
<accession>A0A5J9UEM0</accession>
<organism evidence="2 3">
    <name type="scientific">Eragrostis curvula</name>
    <name type="common">weeping love grass</name>
    <dbReference type="NCBI Taxonomy" id="38414"/>
    <lineage>
        <taxon>Eukaryota</taxon>
        <taxon>Viridiplantae</taxon>
        <taxon>Streptophyta</taxon>
        <taxon>Embryophyta</taxon>
        <taxon>Tracheophyta</taxon>
        <taxon>Spermatophyta</taxon>
        <taxon>Magnoliopsida</taxon>
        <taxon>Liliopsida</taxon>
        <taxon>Poales</taxon>
        <taxon>Poaceae</taxon>
        <taxon>PACMAD clade</taxon>
        <taxon>Chloridoideae</taxon>
        <taxon>Eragrostideae</taxon>
        <taxon>Eragrostidinae</taxon>
        <taxon>Eragrostis</taxon>
    </lineage>
</organism>
<dbReference type="Gramene" id="TVU22175">
    <property type="protein sequence ID" value="TVU22175"/>
    <property type="gene ID" value="EJB05_31857"/>
</dbReference>
<dbReference type="OrthoDB" id="672819at2759"/>